<accession>A0A1Z5JSK8</accession>
<evidence type="ECO:0000313" key="9">
    <source>
        <dbReference type="Proteomes" id="UP000198406"/>
    </source>
</evidence>
<keyword evidence="5 7" id="KW-1133">Transmembrane helix</keyword>
<evidence type="ECO:0000313" key="8">
    <source>
        <dbReference type="EMBL" id="GAX17014.1"/>
    </source>
</evidence>
<feature type="transmembrane region" description="Helical" evidence="7">
    <location>
        <begin position="120"/>
        <end position="138"/>
    </location>
</feature>
<sequence length="418" mass="45721">MEFELERRKKETKEHDASIFYGMAVEGMKKGDAQAQNYWGLIRTNRRFRLYLLSYVTSHVGEWLTYIASLSTIEAIQAAKGMETTSGRVVSRLIIIRLVPNILFSPFGGILADGLDRRKVMICLDLVGAATVFLFVAAVQVRSIGLIYVATFIQECVSGLYEPSRSAILPMLVSGEEDMKRATTISGLAWSSVAAFGAALSGLVVGLFGVKTCFAIDCVTYVISAWLMWMVDGNWGTVTTEEDAHESLLDYIRGMLTEGTHYIWTSHFGGLVLIKATASLVYGGFDVLNVAFAERGSVKGRPFRLGILFACSGIGCLLGPMLVDPYTDVARPKTLQFTCVASFIFLTIGSIVLGFSTSFWIACTFTLIRAAGSSVLWINSSILIQKFCIPSLLGRVSSIGTSAALRILFGIFDWTPVR</sequence>
<organism evidence="8 9">
    <name type="scientific">Fistulifera solaris</name>
    <name type="common">Oleaginous diatom</name>
    <dbReference type="NCBI Taxonomy" id="1519565"/>
    <lineage>
        <taxon>Eukaryota</taxon>
        <taxon>Sar</taxon>
        <taxon>Stramenopiles</taxon>
        <taxon>Ochrophyta</taxon>
        <taxon>Bacillariophyta</taxon>
        <taxon>Bacillariophyceae</taxon>
        <taxon>Bacillariophycidae</taxon>
        <taxon>Naviculales</taxon>
        <taxon>Naviculaceae</taxon>
        <taxon>Fistulifera</taxon>
    </lineage>
</organism>
<keyword evidence="9" id="KW-1185">Reference proteome</keyword>
<protein>
    <recommendedName>
        <fullName evidence="10">Major facilitator superfamily (MFS) profile domain-containing protein</fullName>
    </recommendedName>
</protein>
<feature type="transmembrane region" description="Helical" evidence="7">
    <location>
        <begin position="89"/>
        <end position="108"/>
    </location>
</feature>
<feature type="transmembrane region" description="Helical" evidence="7">
    <location>
        <begin position="182"/>
        <end position="208"/>
    </location>
</feature>
<dbReference type="SUPFAM" id="SSF103473">
    <property type="entry name" value="MFS general substrate transporter"/>
    <property type="match status" value="1"/>
</dbReference>
<dbReference type="InParanoid" id="A0A1Z5JSK8"/>
<dbReference type="CDD" id="cd06173">
    <property type="entry name" value="MFS_MefA_like"/>
    <property type="match status" value="1"/>
</dbReference>
<keyword evidence="2" id="KW-0813">Transport</keyword>
<evidence type="ECO:0000256" key="2">
    <source>
        <dbReference type="ARBA" id="ARBA00022448"/>
    </source>
</evidence>
<keyword evidence="4 7" id="KW-0812">Transmembrane</keyword>
<evidence type="ECO:0000256" key="1">
    <source>
        <dbReference type="ARBA" id="ARBA00004651"/>
    </source>
</evidence>
<feature type="transmembrane region" description="Helical" evidence="7">
    <location>
        <begin position="214"/>
        <end position="231"/>
    </location>
</feature>
<dbReference type="PANTHER" id="PTHR43266:SF2">
    <property type="entry name" value="MAJOR FACILITATOR SUPERFAMILY (MFS) PROFILE DOMAIN-CONTAINING PROTEIN"/>
    <property type="match status" value="1"/>
</dbReference>
<dbReference type="Proteomes" id="UP000198406">
    <property type="component" value="Unassembled WGS sequence"/>
</dbReference>
<evidence type="ECO:0000256" key="3">
    <source>
        <dbReference type="ARBA" id="ARBA00022475"/>
    </source>
</evidence>
<reference evidence="8 9" key="1">
    <citation type="journal article" date="2015" name="Plant Cell">
        <title>Oil accumulation by the oleaginous diatom Fistulifera solaris as revealed by the genome and transcriptome.</title>
        <authorList>
            <person name="Tanaka T."/>
            <person name="Maeda Y."/>
            <person name="Veluchamy A."/>
            <person name="Tanaka M."/>
            <person name="Abida H."/>
            <person name="Marechal E."/>
            <person name="Bowler C."/>
            <person name="Muto M."/>
            <person name="Sunaga Y."/>
            <person name="Tanaka M."/>
            <person name="Yoshino T."/>
            <person name="Taniguchi T."/>
            <person name="Fukuda Y."/>
            <person name="Nemoto M."/>
            <person name="Matsumoto M."/>
            <person name="Wong P.S."/>
            <person name="Aburatani S."/>
            <person name="Fujibuchi W."/>
        </authorList>
    </citation>
    <scope>NUCLEOTIDE SEQUENCE [LARGE SCALE GENOMIC DNA]</scope>
    <source>
        <strain evidence="8 9">JPCC DA0580</strain>
    </source>
</reference>
<feature type="transmembrane region" description="Helical" evidence="7">
    <location>
        <begin position="305"/>
        <end position="323"/>
    </location>
</feature>
<dbReference type="Gene3D" id="1.20.1250.20">
    <property type="entry name" value="MFS general substrate transporter like domains"/>
    <property type="match status" value="1"/>
</dbReference>
<comment type="subcellular location">
    <subcellularLocation>
        <location evidence="1">Cell membrane</location>
        <topology evidence="1">Multi-pass membrane protein</topology>
    </subcellularLocation>
</comment>
<dbReference type="InterPro" id="IPR011701">
    <property type="entry name" value="MFS"/>
</dbReference>
<dbReference type="EMBL" id="BDSP01000111">
    <property type="protein sequence ID" value="GAX17014.1"/>
    <property type="molecule type" value="Genomic_DNA"/>
</dbReference>
<dbReference type="AlphaFoldDB" id="A0A1Z5JSK8"/>
<evidence type="ECO:0000256" key="6">
    <source>
        <dbReference type="ARBA" id="ARBA00023136"/>
    </source>
</evidence>
<evidence type="ECO:0000256" key="4">
    <source>
        <dbReference type="ARBA" id="ARBA00022692"/>
    </source>
</evidence>
<dbReference type="PANTHER" id="PTHR43266">
    <property type="entry name" value="MACROLIDE-EFFLUX PROTEIN"/>
    <property type="match status" value="1"/>
</dbReference>
<keyword evidence="6 7" id="KW-0472">Membrane</keyword>
<feature type="transmembrane region" description="Helical" evidence="7">
    <location>
        <begin position="262"/>
        <end position="285"/>
    </location>
</feature>
<dbReference type="OrthoDB" id="46230at2759"/>
<evidence type="ECO:0000256" key="5">
    <source>
        <dbReference type="ARBA" id="ARBA00022989"/>
    </source>
</evidence>
<dbReference type="InterPro" id="IPR036259">
    <property type="entry name" value="MFS_trans_sf"/>
</dbReference>
<name>A0A1Z5JSK8_FISSO</name>
<evidence type="ECO:0000256" key="7">
    <source>
        <dbReference type="SAM" id="Phobius"/>
    </source>
</evidence>
<comment type="caution">
    <text evidence="8">The sequence shown here is derived from an EMBL/GenBank/DDBJ whole genome shotgun (WGS) entry which is preliminary data.</text>
</comment>
<dbReference type="GO" id="GO:0022857">
    <property type="term" value="F:transmembrane transporter activity"/>
    <property type="evidence" value="ECO:0007669"/>
    <property type="project" value="InterPro"/>
</dbReference>
<keyword evidence="3" id="KW-1003">Cell membrane</keyword>
<feature type="transmembrane region" description="Helical" evidence="7">
    <location>
        <begin position="335"/>
        <end position="353"/>
    </location>
</feature>
<dbReference type="GO" id="GO:0005886">
    <property type="term" value="C:plasma membrane"/>
    <property type="evidence" value="ECO:0007669"/>
    <property type="project" value="UniProtKB-SubCell"/>
</dbReference>
<dbReference type="Pfam" id="PF07690">
    <property type="entry name" value="MFS_1"/>
    <property type="match status" value="1"/>
</dbReference>
<gene>
    <name evidence="8" type="ORF">FisN_5Hu397</name>
</gene>
<feature type="transmembrane region" description="Helical" evidence="7">
    <location>
        <begin position="50"/>
        <end position="69"/>
    </location>
</feature>
<proteinExistence type="predicted"/>
<evidence type="ECO:0008006" key="10">
    <source>
        <dbReference type="Google" id="ProtNLM"/>
    </source>
</evidence>